<sequence length="441" mass="49170">MEHPSNPHQSCPQDIPGFFSGVQIMGHPTMPNIQLVIIPSNVQSIIQALTTLRKDHGNPNKYIIISNESSLQTQAWHQGLQMKDEECVPLQSKAACLSKQKRTGNSRKEEQLNVSLSNIQWLGNMSSESLGQCSIKEEHKDKENQIPECSKMEDESQSFPDPQWPLSVTKRPPVNSYLIPLHFPVAQSVLLPAFEPYASEPECSDGQHSRKRVKIAPKAMAEDMESPQHIGSLSVDEEPDITDLHNEVMFHQSYISHPTQNCPSNCTPEALSHFTQEGPSYLTQVSCSHFTQDDSCQFTQDDTSHLTQVNPIQLTQDEDYTLKTPIKKPFSKPPVSSTPSKPIETGLLQPWESKASLPRDHVLDFSPVRIPQGSTCTPFKDNLGTMSFGDTPFKDFGIFGSPQNLLSTLSSVSSPLLRLESPCGSRQQKCCSKEQQERGFC</sequence>
<dbReference type="AlphaFoldDB" id="A0A974HS16"/>
<dbReference type="GO" id="GO:0006357">
    <property type="term" value="P:regulation of transcription by RNA polymerase II"/>
    <property type="evidence" value="ECO:0007669"/>
    <property type="project" value="TreeGrafter"/>
</dbReference>
<dbReference type="InterPro" id="IPR042839">
    <property type="entry name" value="FOXM1"/>
</dbReference>
<dbReference type="PANTHER" id="PTHR46878">
    <property type="entry name" value="FORKHEAD BOX PROTEIN M1"/>
    <property type="match status" value="1"/>
</dbReference>
<accession>A0A974HS16</accession>
<dbReference type="GO" id="GO:0005634">
    <property type="term" value="C:nucleus"/>
    <property type="evidence" value="ECO:0007669"/>
    <property type="project" value="TreeGrafter"/>
</dbReference>
<dbReference type="GO" id="GO:0042127">
    <property type="term" value="P:regulation of cell population proliferation"/>
    <property type="evidence" value="ECO:0007669"/>
    <property type="project" value="TreeGrafter"/>
</dbReference>
<dbReference type="OMA" id="XALLADE"/>
<reference evidence="2" key="1">
    <citation type="journal article" date="2016" name="Nature">
        <title>Genome evolution in the allotetraploid frog Xenopus laevis.</title>
        <authorList>
            <person name="Session A.M."/>
            <person name="Uno Y."/>
            <person name="Kwon T."/>
            <person name="Chapman J.A."/>
            <person name="Toyoda A."/>
            <person name="Takahashi S."/>
            <person name="Fukui A."/>
            <person name="Hikosaka A."/>
            <person name="Suzuki A."/>
            <person name="Kondo M."/>
            <person name="van Heeringen S.J."/>
            <person name="Quigley I."/>
            <person name="Heinz S."/>
            <person name="Ogino H."/>
            <person name="Ochi H."/>
            <person name="Hellsten U."/>
            <person name="Lyons J.B."/>
            <person name="Simakov O."/>
            <person name="Putnam N."/>
            <person name="Stites J."/>
            <person name="Kuroki Y."/>
            <person name="Tanaka T."/>
            <person name="Michiue T."/>
            <person name="Watanabe M."/>
            <person name="Bogdanovic O."/>
            <person name="Lister R."/>
            <person name="Georgiou G."/>
            <person name="Paranjpe S.S."/>
            <person name="van Kruijsbergen I."/>
            <person name="Shu S."/>
            <person name="Carlson J."/>
            <person name="Kinoshita T."/>
            <person name="Ohta Y."/>
            <person name="Mawaribuchi S."/>
            <person name="Jenkins J."/>
            <person name="Grimwood J."/>
            <person name="Schmutz J."/>
            <person name="Mitros T."/>
            <person name="Mozaffari S.V."/>
            <person name="Suzuki Y."/>
            <person name="Haramoto Y."/>
            <person name="Yamamoto T.S."/>
            <person name="Takagi C."/>
            <person name="Heald R."/>
            <person name="Miller K."/>
            <person name="Haudenschild C."/>
            <person name="Kitzman J."/>
            <person name="Nakayama T."/>
            <person name="Izutsu Y."/>
            <person name="Robert J."/>
            <person name="Fortriede J."/>
            <person name="Burns K."/>
            <person name="Lotay V."/>
            <person name="Karimi K."/>
            <person name="Yasuoka Y."/>
            <person name="Dichmann D.S."/>
            <person name="Flajnik M.F."/>
            <person name="Houston D.W."/>
            <person name="Shendure J."/>
            <person name="DuPasquier L."/>
            <person name="Vize P.D."/>
            <person name="Zorn A.M."/>
            <person name="Ito M."/>
            <person name="Marcotte E.M."/>
            <person name="Wallingford J.B."/>
            <person name="Ito Y."/>
            <person name="Asashima M."/>
            <person name="Ueno N."/>
            <person name="Matsuda Y."/>
            <person name="Veenstra G.J."/>
            <person name="Fujiyama A."/>
            <person name="Harland R.M."/>
            <person name="Taira M."/>
            <person name="Rokhsar D.S."/>
        </authorList>
    </citation>
    <scope>NUCLEOTIDE SEQUENCE [LARGE SCALE GENOMIC DNA]</scope>
    <source>
        <strain evidence="2">J</strain>
    </source>
</reference>
<dbReference type="GO" id="GO:0003700">
    <property type="term" value="F:DNA-binding transcription factor activity"/>
    <property type="evidence" value="ECO:0007669"/>
    <property type="project" value="InterPro"/>
</dbReference>
<name>A0A974HS16_XENLA</name>
<evidence type="ECO:0000313" key="1">
    <source>
        <dbReference type="EMBL" id="OCT88129.1"/>
    </source>
</evidence>
<dbReference type="Proteomes" id="UP000694892">
    <property type="component" value="Chromosome 3L"/>
</dbReference>
<dbReference type="EMBL" id="CM004470">
    <property type="protein sequence ID" value="OCT88129.1"/>
    <property type="molecule type" value="Genomic_DNA"/>
</dbReference>
<protein>
    <submittedName>
        <fullName evidence="1">Uncharacterized protein</fullName>
    </submittedName>
</protein>
<dbReference type="PANTHER" id="PTHR46878:SF1">
    <property type="entry name" value="FORKHEAD BOX PROTEIN M1"/>
    <property type="match status" value="1"/>
</dbReference>
<dbReference type="GO" id="GO:0000086">
    <property type="term" value="P:G2/M transition of mitotic cell cycle"/>
    <property type="evidence" value="ECO:0007669"/>
    <property type="project" value="InterPro"/>
</dbReference>
<proteinExistence type="predicted"/>
<dbReference type="GO" id="GO:0000977">
    <property type="term" value="F:RNA polymerase II transcription regulatory region sequence-specific DNA binding"/>
    <property type="evidence" value="ECO:0007669"/>
    <property type="project" value="TreeGrafter"/>
</dbReference>
<gene>
    <name evidence="1" type="ORF">XELAEV_18016760mg</name>
</gene>
<evidence type="ECO:0000313" key="2">
    <source>
        <dbReference type="Proteomes" id="UP000694892"/>
    </source>
</evidence>
<organism evidence="1 2">
    <name type="scientific">Xenopus laevis</name>
    <name type="common">African clawed frog</name>
    <dbReference type="NCBI Taxonomy" id="8355"/>
    <lineage>
        <taxon>Eukaryota</taxon>
        <taxon>Metazoa</taxon>
        <taxon>Chordata</taxon>
        <taxon>Craniata</taxon>
        <taxon>Vertebrata</taxon>
        <taxon>Euteleostomi</taxon>
        <taxon>Amphibia</taxon>
        <taxon>Batrachia</taxon>
        <taxon>Anura</taxon>
        <taxon>Pipoidea</taxon>
        <taxon>Pipidae</taxon>
        <taxon>Xenopodinae</taxon>
        <taxon>Xenopus</taxon>
        <taxon>Xenopus</taxon>
    </lineage>
</organism>